<proteinExistence type="predicted"/>
<organism evidence="1 2">
    <name type="scientific">Araneus ventricosus</name>
    <name type="common">Orbweaver spider</name>
    <name type="synonym">Epeira ventricosa</name>
    <dbReference type="NCBI Taxonomy" id="182803"/>
    <lineage>
        <taxon>Eukaryota</taxon>
        <taxon>Metazoa</taxon>
        <taxon>Ecdysozoa</taxon>
        <taxon>Arthropoda</taxon>
        <taxon>Chelicerata</taxon>
        <taxon>Arachnida</taxon>
        <taxon>Araneae</taxon>
        <taxon>Araneomorphae</taxon>
        <taxon>Entelegynae</taxon>
        <taxon>Araneoidea</taxon>
        <taxon>Araneidae</taxon>
        <taxon>Araneus</taxon>
    </lineage>
</organism>
<keyword evidence="2" id="KW-1185">Reference proteome</keyword>
<accession>A0A4Y2RQV4</accession>
<name>A0A4Y2RQV4_ARAVE</name>
<dbReference type="Proteomes" id="UP000499080">
    <property type="component" value="Unassembled WGS sequence"/>
</dbReference>
<gene>
    <name evidence="1" type="ORF">AVEN_134844_1</name>
</gene>
<evidence type="ECO:0000313" key="1">
    <source>
        <dbReference type="EMBL" id="GBN78078.1"/>
    </source>
</evidence>
<reference evidence="1 2" key="1">
    <citation type="journal article" date="2019" name="Sci. Rep.">
        <title>Orb-weaving spider Araneus ventricosus genome elucidates the spidroin gene catalogue.</title>
        <authorList>
            <person name="Kono N."/>
            <person name="Nakamura H."/>
            <person name="Ohtoshi R."/>
            <person name="Moran D.A.P."/>
            <person name="Shinohara A."/>
            <person name="Yoshida Y."/>
            <person name="Fujiwara M."/>
            <person name="Mori M."/>
            <person name="Tomita M."/>
            <person name="Arakawa K."/>
        </authorList>
    </citation>
    <scope>NUCLEOTIDE SEQUENCE [LARGE SCALE GENOMIC DNA]</scope>
</reference>
<dbReference type="EMBL" id="BGPR01018033">
    <property type="protein sequence ID" value="GBN78078.1"/>
    <property type="molecule type" value="Genomic_DNA"/>
</dbReference>
<sequence length="85" mass="9482">MYVGPLHSKSYFGAKRPPSGVMRKFGEGMPAQASSSSSDRVLRLRGPPQKNHRVAAKWDVNITMLKQCIIFHRCSITLSGHWVVS</sequence>
<dbReference type="AlphaFoldDB" id="A0A4Y2RQV4"/>
<comment type="caution">
    <text evidence="1">The sequence shown here is derived from an EMBL/GenBank/DDBJ whole genome shotgun (WGS) entry which is preliminary data.</text>
</comment>
<protein>
    <submittedName>
        <fullName evidence="1">Uncharacterized protein</fullName>
    </submittedName>
</protein>
<evidence type="ECO:0000313" key="2">
    <source>
        <dbReference type="Proteomes" id="UP000499080"/>
    </source>
</evidence>